<dbReference type="CDD" id="cd21888">
    <property type="entry name" value="SARAH_MST2"/>
    <property type="match status" value="1"/>
</dbReference>
<dbReference type="PROSITE" id="PS00107">
    <property type="entry name" value="PROTEIN_KINASE_ATP"/>
    <property type="match status" value="1"/>
</dbReference>
<evidence type="ECO:0000256" key="7">
    <source>
        <dbReference type="ARBA" id="ARBA00022840"/>
    </source>
</evidence>
<evidence type="ECO:0000256" key="9">
    <source>
        <dbReference type="ARBA" id="ARBA00048679"/>
    </source>
</evidence>
<protein>
    <recommendedName>
        <fullName evidence="2">non-specific serine/threonine protein kinase</fullName>
        <ecNumber evidence="2">2.7.11.1</ecNumber>
    </recommendedName>
</protein>
<dbReference type="Gene3D" id="4.10.170.10">
    <property type="entry name" value="p53-like tetramerisation domain"/>
    <property type="match status" value="1"/>
</dbReference>
<dbReference type="InterPro" id="IPR011009">
    <property type="entry name" value="Kinase-like_dom_sf"/>
</dbReference>
<dbReference type="CDD" id="cd06612">
    <property type="entry name" value="STKc_MST1_2"/>
    <property type="match status" value="1"/>
</dbReference>
<feature type="domain" description="SARAH" evidence="13">
    <location>
        <begin position="427"/>
        <end position="474"/>
    </location>
</feature>
<evidence type="ECO:0000256" key="5">
    <source>
        <dbReference type="ARBA" id="ARBA00022741"/>
    </source>
</evidence>
<comment type="caution">
    <text evidence="14">The sequence shown here is derived from an EMBL/GenBank/DDBJ whole genome shotgun (WGS) entry which is preliminary data.</text>
</comment>
<dbReference type="PROSITE" id="PS50951">
    <property type="entry name" value="SARAH"/>
    <property type="match status" value="1"/>
</dbReference>
<evidence type="ECO:0000256" key="6">
    <source>
        <dbReference type="ARBA" id="ARBA00022777"/>
    </source>
</evidence>
<evidence type="ECO:0000259" key="12">
    <source>
        <dbReference type="PROSITE" id="PS50011"/>
    </source>
</evidence>
<dbReference type="GO" id="GO:0004674">
    <property type="term" value="F:protein serine/threonine kinase activity"/>
    <property type="evidence" value="ECO:0007669"/>
    <property type="project" value="UniProtKB-KW"/>
</dbReference>
<evidence type="ECO:0000256" key="2">
    <source>
        <dbReference type="ARBA" id="ARBA00012513"/>
    </source>
</evidence>
<proteinExistence type="inferred from homology"/>
<comment type="catalytic activity">
    <reaction evidence="9">
        <text>L-seryl-[protein] + ATP = O-phospho-L-seryl-[protein] + ADP + H(+)</text>
        <dbReference type="Rhea" id="RHEA:17989"/>
        <dbReference type="Rhea" id="RHEA-COMP:9863"/>
        <dbReference type="Rhea" id="RHEA-COMP:11604"/>
        <dbReference type="ChEBI" id="CHEBI:15378"/>
        <dbReference type="ChEBI" id="CHEBI:29999"/>
        <dbReference type="ChEBI" id="CHEBI:30616"/>
        <dbReference type="ChEBI" id="CHEBI:83421"/>
        <dbReference type="ChEBI" id="CHEBI:456216"/>
        <dbReference type="EC" id="2.7.11.1"/>
    </reaction>
</comment>
<dbReference type="GO" id="GO:0051262">
    <property type="term" value="P:protein tetramerization"/>
    <property type="evidence" value="ECO:0007669"/>
    <property type="project" value="InterPro"/>
</dbReference>
<sequence length="481" mass="54786">CLYLSKLKKLSEDSLTKQPEEVFDVLEKLGEGSYGSVFKAIHKESGQVVAIKQVPVESDLQEIIKEISIMQQCDSPYVVKYYGSYFKNTDLWIVMEYCGAGSVSDIIRLRNKTLTEDEIATILKSTLKGLEYLHFMRKIHRDIKAGNILLNTEGHAKLADFGVAGQLTDTMAKRNTVIGTPFWMAPEVIQEIGYNCVADIWSLGITSIEMAEGKPPYADIHPMRVTAALAVTRVLAELRLAALWRRGPSLWVPVEEGTSLCLPQHTFIKNAKPVSILRDLITEAMEIKAKRHEEQQRELEEEEENSDEDELDSHTMVKTSSESAGTMRATSTMSEGAQTMIEHNSTMLESDLGTMVINSDDDEEEDGTMKRNATSPQVQRPSFMDYFDKQDSKNKSPENCNQNMHEPYHISKNVFPDNWKVPQDGDFDFLKNLSLEELQMRLKALDPMMEREIEELRQRYTAKRQPILDAMDAKKRRQQNF</sequence>
<evidence type="ECO:0000256" key="10">
    <source>
        <dbReference type="PROSITE-ProRule" id="PRU10141"/>
    </source>
</evidence>
<reference evidence="14 15" key="1">
    <citation type="submission" date="2019-09" db="EMBL/GenBank/DDBJ databases">
        <title>Bird 10,000 Genomes (B10K) Project - Family phase.</title>
        <authorList>
            <person name="Zhang G."/>
        </authorList>
    </citation>
    <scope>NUCLEOTIDE SEQUENCE [LARGE SCALE GENOMIC DNA]</scope>
    <source>
        <strain evidence="14">B10K-MSB-01</strain>
    </source>
</reference>
<evidence type="ECO:0000256" key="1">
    <source>
        <dbReference type="ARBA" id="ARBA00008874"/>
    </source>
</evidence>
<dbReference type="Proteomes" id="UP000531559">
    <property type="component" value="Unassembled WGS sequence"/>
</dbReference>
<accession>A0A7K7VWT0</accession>
<evidence type="ECO:0000256" key="3">
    <source>
        <dbReference type="ARBA" id="ARBA00022527"/>
    </source>
</evidence>
<comment type="catalytic activity">
    <reaction evidence="8">
        <text>L-threonyl-[protein] + ATP = O-phospho-L-threonyl-[protein] + ADP + H(+)</text>
        <dbReference type="Rhea" id="RHEA:46608"/>
        <dbReference type="Rhea" id="RHEA-COMP:11060"/>
        <dbReference type="Rhea" id="RHEA-COMP:11605"/>
        <dbReference type="ChEBI" id="CHEBI:15378"/>
        <dbReference type="ChEBI" id="CHEBI:30013"/>
        <dbReference type="ChEBI" id="CHEBI:30616"/>
        <dbReference type="ChEBI" id="CHEBI:61977"/>
        <dbReference type="ChEBI" id="CHEBI:456216"/>
        <dbReference type="EC" id="2.7.11.1"/>
    </reaction>
</comment>
<dbReference type="FunFam" id="1.10.510.10:FF:000605">
    <property type="entry name" value="serine/threonine-protein kinase 3 isoform X2"/>
    <property type="match status" value="1"/>
</dbReference>
<dbReference type="InterPro" id="IPR036674">
    <property type="entry name" value="p53_tetramer_sf"/>
</dbReference>
<organism evidence="14 15">
    <name type="scientific">Nothocercus julius</name>
    <dbReference type="NCBI Taxonomy" id="2585813"/>
    <lineage>
        <taxon>Eukaryota</taxon>
        <taxon>Metazoa</taxon>
        <taxon>Chordata</taxon>
        <taxon>Craniata</taxon>
        <taxon>Vertebrata</taxon>
        <taxon>Euteleostomi</taxon>
        <taxon>Archelosauria</taxon>
        <taxon>Archosauria</taxon>
        <taxon>Dinosauria</taxon>
        <taxon>Saurischia</taxon>
        <taxon>Theropoda</taxon>
        <taxon>Coelurosauria</taxon>
        <taxon>Aves</taxon>
        <taxon>Palaeognathae</taxon>
        <taxon>Tinamiformes</taxon>
        <taxon>Tinamidae</taxon>
        <taxon>Nothocercus</taxon>
    </lineage>
</organism>
<evidence type="ECO:0000256" key="4">
    <source>
        <dbReference type="ARBA" id="ARBA00022679"/>
    </source>
</evidence>
<dbReference type="PANTHER" id="PTHR48012">
    <property type="entry name" value="STERILE20-LIKE KINASE, ISOFORM B-RELATED"/>
    <property type="match status" value="1"/>
</dbReference>
<keyword evidence="6 14" id="KW-0418">Kinase</keyword>
<name>A0A7K7VWT0_9AVES</name>
<feature type="binding site" evidence="10">
    <location>
        <position position="52"/>
    </location>
    <ligand>
        <name>ATP</name>
        <dbReference type="ChEBI" id="CHEBI:30616"/>
    </ligand>
</feature>
<comment type="similarity">
    <text evidence="1">Belongs to the protein kinase superfamily. STE Ser/Thr protein kinase family. STE20 subfamily.</text>
</comment>
<feature type="compositionally biased region" description="Acidic residues" evidence="11">
    <location>
        <begin position="299"/>
        <end position="311"/>
    </location>
</feature>
<dbReference type="InterPro" id="IPR011524">
    <property type="entry name" value="SARAH_dom"/>
</dbReference>
<dbReference type="OrthoDB" id="8693905at2759"/>
<feature type="non-terminal residue" evidence="14">
    <location>
        <position position="1"/>
    </location>
</feature>
<dbReference type="Gene3D" id="1.10.510.10">
    <property type="entry name" value="Transferase(Phosphotransferase) domain 1"/>
    <property type="match status" value="1"/>
</dbReference>
<dbReference type="EMBL" id="VZSV01000007">
    <property type="protein sequence ID" value="NXA45428.1"/>
    <property type="molecule type" value="Genomic_DNA"/>
</dbReference>
<dbReference type="PROSITE" id="PS50011">
    <property type="entry name" value="PROTEIN_KINASE_DOM"/>
    <property type="match status" value="1"/>
</dbReference>
<feature type="region of interest" description="Disordered" evidence="11">
    <location>
        <begin position="358"/>
        <end position="404"/>
    </location>
</feature>
<feature type="compositionally biased region" description="Polar residues" evidence="11">
    <location>
        <begin position="316"/>
        <end position="334"/>
    </location>
</feature>
<feature type="domain" description="Protein kinase" evidence="12">
    <location>
        <begin position="23"/>
        <end position="317"/>
    </location>
</feature>
<keyword evidence="3" id="KW-0723">Serine/threonine-protein kinase</keyword>
<gene>
    <name evidence="14" type="primary">Stk3</name>
    <name evidence="14" type="ORF">NOTJUL_R03256</name>
</gene>
<dbReference type="InterPro" id="IPR049568">
    <property type="entry name" value="Mst2_SARAH"/>
</dbReference>
<dbReference type="FunFam" id="3.30.200.20:FF:000410">
    <property type="entry name" value="Serine/threonine-protein kinase 3"/>
    <property type="match status" value="1"/>
</dbReference>
<feature type="compositionally biased region" description="Basic and acidic residues" evidence="11">
    <location>
        <begin position="386"/>
        <end position="396"/>
    </location>
</feature>
<dbReference type="SUPFAM" id="SSF56112">
    <property type="entry name" value="Protein kinase-like (PK-like)"/>
    <property type="match status" value="1"/>
</dbReference>
<dbReference type="AlphaFoldDB" id="A0A7K7VWT0"/>
<dbReference type="FunFam" id="4.10.170.10:FF:000002">
    <property type="entry name" value="serine/threonine-protein kinase 3"/>
    <property type="match status" value="1"/>
</dbReference>
<dbReference type="SMART" id="SM00220">
    <property type="entry name" value="S_TKc"/>
    <property type="match status" value="1"/>
</dbReference>
<dbReference type="EC" id="2.7.11.1" evidence="2"/>
<feature type="region of interest" description="Disordered" evidence="11">
    <location>
        <begin position="291"/>
        <end position="334"/>
    </location>
</feature>
<dbReference type="GO" id="GO:0007165">
    <property type="term" value="P:signal transduction"/>
    <property type="evidence" value="ECO:0007669"/>
    <property type="project" value="InterPro"/>
</dbReference>
<feature type="compositionally biased region" description="Polar residues" evidence="11">
    <location>
        <begin position="371"/>
        <end position="380"/>
    </location>
</feature>
<dbReference type="PANTHER" id="PTHR48012:SF10">
    <property type="entry name" value="FI20177P1"/>
    <property type="match status" value="1"/>
</dbReference>
<feature type="non-terminal residue" evidence="14">
    <location>
        <position position="481"/>
    </location>
</feature>
<dbReference type="GO" id="GO:0005524">
    <property type="term" value="F:ATP binding"/>
    <property type="evidence" value="ECO:0007669"/>
    <property type="project" value="UniProtKB-UniRule"/>
</dbReference>
<dbReference type="InterPro" id="IPR017441">
    <property type="entry name" value="Protein_kinase_ATP_BS"/>
</dbReference>
<dbReference type="GO" id="GO:0005737">
    <property type="term" value="C:cytoplasm"/>
    <property type="evidence" value="ECO:0007669"/>
    <property type="project" value="TreeGrafter"/>
</dbReference>
<evidence type="ECO:0000313" key="14">
    <source>
        <dbReference type="EMBL" id="NXA45428.1"/>
    </source>
</evidence>
<dbReference type="InterPro" id="IPR050629">
    <property type="entry name" value="STE20/SPS1-PAK"/>
</dbReference>
<dbReference type="Pfam" id="PF00069">
    <property type="entry name" value="Pkinase"/>
    <property type="match status" value="1"/>
</dbReference>
<evidence type="ECO:0000256" key="8">
    <source>
        <dbReference type="ARBA" id="ARBA00047899"/>
    </source>
</evidence>
<evidence type="ECO:0000313" key="15">
    <source>
        <dbReference type="Proteomes" id="UP000531559"/>
    </source>
</evidence>
<keyword evidence="7 10" id="KW-0067">ATP-binding</keyword>
<keyword evidence="4" id="KW-0808">Transferase</keyword>
<dbReference type="Gene3D" id="1.10.287.4270">
    <property type="match status" value="1"/>
</dbReference>
<dbReference type="FunFam" id="1.10.287.4270:FF:000001">
    <property type="entry name" value="Serine/threonine-protein kinase 3"/>
    <property type="match status" value="1"/>
</dbReference>
<evidence type="ECO:0000259" key="13">
    <source>
        <dbReference type="PROSITE" id="PS50951"/>
    </source>
</evidence>
<dbReference type="InterPro" id="IPR024205">
    <property type="entry name" value="Mst1_2_SARAH_domain"/>
</dbReference>
<dbReference type="Pfam" id="PF11629">
    <property type="entry name" value="Mst1_SARAH"/>
    <property type="match status" value="1"/>
</dbReference>
<keyword evidence="15" id="KW-1185">Reference proteome</keyword>
<dbReference type="InterPro" id="IPR000719">
    <property type="entry name" value="Prot_kinase_dom"/>
</dbReference>
<evidence type="ECO:0000256" key="11">
    <source>
        <dbReference type="SAM" id="MobiDB-lite"/>
    </source>
</evidence>
<keyword evidence="5 10" id="KW-0547">Nucleotide-binding</keyword>